<evidence type="ECO:0000256" key="14">
    <source>
        <dbReference type="ARBA" id="ARBA00066479"/>
    </source>
</evidence>
<sequence length="488" mass="54967">MAHRLSRILERRRERGFSTEGEGTSRTPKLNSVNINIYNGLIFEDNDVNVIAYGAKKDFDSTVSLALSIFVRAGDLTKQECAVYLKRRGPLVVGENLLTSAGNLPFDGIIHALGPSRKEYPDQENCGLKLYQTITNILETAKRNHLYRIAITAISIDEWPPSRTSYLAEMFLKAIKDFCNGLMPLITDVHIVDSNETVLQAIQAAFEKLTGGKGRGVPDLQKDRHRDDSLQSRKHSAIPSYKMNAMPRGICLIINIRVFDRGDWELGTRVGSEKDVDNLKRLFRKLHFSIKEVEDLEGAELARTIAKIGLNINHSRFDCFVCCILSHGFEGNVYGSDGRIVPIKTLTTSVQASMCPTLAGKPKLFFIQACQGDQIQGGLAIETDAAPIHQDRHCDSNVKQWIPDDADFLLGYSTVPGYAAIRNRTNGSWYINKLVEVMERYHDRMDMVSMLGKVNDELSKMEAVHGNRRFKQMSSFHSTLRKKVYFFN</sequence>
<comment type="caution">
    <text evidence="20">The sequence shown here is derived from an EMBL/GenBank/DDBJ whole genome shotgun (WGS) entry which is preliminary data.</text>
</comment>
<dbReference type="PROSITE" id="PS50208">
    <property type="entry name" value="CASPASE_P20"/>
    <property type="match status" value="1"/>
</dbReference>
<name>A0AAE0THG5_9BIVA</name>
<evidence type="ECO:0000256" key="9">
    <source>
        <dbReference type="ARBA" id="ARBA00022801"/>
    </source>
</evidence>
<dbReference type="PROSITE" id="PS51154">
    <property type="entry name" value="MACRO"/>
    <property type="match status" value="1"/>
</dbReference>
<feature type="domain" description="Caspase family p20" evidence="18">
    <location>
        <begin position="247"/>
        <end position="374"/>
    </location>
</feature>
<dbReference type="CDD" id="cd00032">
    <property type="entry name" value="CASc"/>
    <property type="match status" value="1"/>
</dbReference>
<evidence type="ECO:0000256" key="6">
    <source>
        <dbReference type="ARBA" id="ARBA00022670"/>
    </source>
</evidence>
<evidence type="ECO:0000259" key="18">
    <source>
        <dbReference type="PROSITE" id="PS50208"/>
    </source>
</evidence>
<keyword evidence="10" id="KW-0788">Thiol protease</keyword>
<evidence type="ECO:0000256" key="5">
    <source>
        <dbReference type="ARBA" id="ARBA00022553"/>
    </source>
</evidence>
<dbReference type="GO" id="GO:0005886">
    <property type="term" value="C:plasma membrane"/>
    <property type="evidence" value="ECO:0007669"/>
    <property type="project" value="UniProtKB-ARBA"/>
</dbReference>
<dbReference type="GO" id="GO:0005737">
    <property type="term" value="C:cytoplasm"/>
    <property type="evidence" value="ECO:0007669"/>
    <property type="project" value="UniProtKB-SubCell"/>
</dbReference>
<evidence type="ECO:0000256" key="4">
    <source>
        <dbReference type="ARBA" id="ARBA00022490"/>
    </source>
</evidence>
<reference evidence="20" key="3">
    <citation type="submission" date="2023-05" db="EMBL/GenBank/DDBJ databases">
        <authorList>
            <person name="Smith C.H."/>
        </authorList>
    </citation>
    <scope>NUCLEOTIDE SEQUENCE</scope>
    <source>
        <strain evidence="20">CHS0354</strain>
        <tissue evidence="20">Mantle</tissue>
    </source>
</reference>
<protein>
    <recommendedName>
        <fullName evidence="15">Caspase-8</fullName>
        <ecNumber evidence="14">3.4.22.61</ecNumber>
    </recommendedName>
</protein>
<dbReference type="GO" id="GO:0006915">
    <property type="term" value="P:apoptotic process"/>
    <property type="evidence" value="ECO:0007669"/>
    <property type="project" value="UniProtKB-KW"/>
</dbReference>
<dbReference type="InterPro" id="IPR016129">
    <property type="entry name" value="Caspase_his_AS"/>
</dbReference>
<dbReference type="SUPFAM" id="SSF52129">
    <property type="entry name" value="Caspase-like"/>
    <property type="match status" value="1"/>
</dbReference>
<dbReference type="EMBL" id="JAEAOA010001024">
    <property type="protein sequence ID" value="KAK3610464.1"/>
    <property type="molecule type" value="Genomic_DNA"/>
</dbReference>
<keyword evidence="6" id="KW-0645">Protease</keyword>
<evidence type="ECO:0000313" key="21">
    <source>
        <dbReference type="Proteomes" id="UP001195483"/>
    </source>
</evidence>
<keyword evidence="5" id="KW-0597">Phosphoprotein</keyword>
<dbReference type="PROSITE" id="PS50207">
    <property type="entry name" value="CASPASE_P10"/>
    <property type="match status" value="1"/>
</dbReference>
<keyword evidence="8" id="KW-0677">Repeat</keyword>
<dbReference type="InterPro" id="IPR002138">
    <property type="entry name" value="Pept_C14_p10"/>
</dbReference>
<dbReference type="Gene3D" id="3.40.220.10">
    <property type="entry name" value="Leucine Aminopeptidase, subunit E, domain 1"/>
    <property type="match status" value="1"/>
</dbReference>
<dbReference type="InterPro" id="IPR011600">
    <property type="entry name" value="Pept_C14_caspase"/>
</dbReference>
<evidence type="ECO:0000256" key="16">
    <source>
        <dbReference type="RuleBase" id="RU003971"/>
    </source>
</evidence>
<organism evidence="20 21">
    <name type="scientific">Potamilus streckersoni</name>
    <dbReference type="NCBI Taxonomy" id="2493646"/>
    <lineage>
        <taxon>Eukaryota</taxon>
        <taxon>Metazoa</taxon>
        <taxon>Spiralia</taxon>
        <taxon>Lophotrochozoa</taxon>
        <taxon>Mollusca</taxon>
        <taxon>Bivalvia</taxon>
        <taxon>Autobranchia</taxon>
        <taxon>Heteroconchia</taxon>
        <taxon>Palaeoheterodonta</taxon>
        <taxon>Unionida</taxon>
        <taxon>Unionoidea</taxon>
        <taxon>Unionidae</taxon>
        <taxon>Ambleminae</taxon>
        <taxon>Lampsilini</taxon>
        <taxon>Potamilus</taxon>
    </lineage>
</organism>
<dbReference type="PROSITE" id="PS01121">
    <property type="entry name" value="CASPASE_HIS"/>
    <property type="match status" value="1"/>
</dbReference>
<dbReference type="Gene3D" id="3.40.50.1460">
    <property type="match status" value="1"/>
</dbReference>
<evidence type="ECO:0000256" key="10">
    <source>
        <dbReference type="ARBA" id="ARBA00022807"/>
    </source>
</evidence>
<dbReference type="InterPro" id="IPR043472">
    <property type="entry name" value="Macro_dom-like"/>
</dbReference>
<evidence type="ECO:0000259" key="19">
    <source>
        <dbReference type="PROSITE" id="PS51154"/>
    </source>
</evidence>
<dbReference type="Proteomes" id="UP001195483">
    <property type="component" value="Unassembled WGS sequence"/>
</dbReference>
<dbReference type="InterPro" id="IPR001309">
    <property type="entry name" value="Pept_C14_p20"/>
</dbReference>
<gene>
    <name evidence="20" type="ORF">CHS0354_016653</name>
</gene>
<dbReference type="GO" id="GO:0051604">
    <property type="term" value="P:protein maturation"/>
    <property type="evidence" value="ECO:0007669"/>
    <property type="project" value="UniProtKB-ARBA"/>
</dbReference>
<evidence type="ECO:0000256" key="7">
    <source>
        <dbReference type="ARBA" id="ARBA00022703"/>
    </source>
</evidence>
<evidence type="ECO:0000256" key="12">
    <source>
        <dbReference type="ARBA" id="ARBA00023242"/>
    </source>
</evidence>
<dbReference type="InterPro" id="IPR002589">
    <property type="entry name" value="Macro_dom"/>
</dbReference>
<dbReference type="PANTHER" id="PTHR48169">
    <property type="entry name" value="DED DOMAIN-CONTAINING PROTEIN"/>
    <property type="match status" value="1"/>
</dbReference>
<dbReference type="Pfam" id="PF00656">
    <property type="entry name" value="Peptidase_C14"/>
    <property type="match status" value="1"/>
</dbReference>
<reference evidence="20" key="1">
    <citation type="journal article" date="2021" name="Genome Biol. Evol.">
        <title>A High-Quality Reference Genome for a Parasitic Bivalve with Doubly Uniparental Inheritance (Bivalvia: Unionida).</title>
        <authorList>
            <person name="Smith C.H."/>
        </authorList>
    </citation>
    <scope>NUCLEOTIDE SEQUENCE</scope>
    <source>
        <strain evidence="20">CHS0354</strain>
    </source>
</reference>
<proteinExistence type="inferred from homology"/>
<dbReference type="InterPro" id="IPR015917">
    <property type="entry name" value="Pept_C14A"/>
</dbReference>
<dbReference type="SMART" id="SM00506">
    <property type="entry name" value="A1pp"/>
    <property type="match status" value="1"/>
</dbReference>
<keyword evidence="9" id="KW-0378">Hydrolase</keyword>
<dbReference type="GO" id="GO:0032991">
    <property type="term" value="C:protein-containing complex"/>
    <property type="evidence" value="ECO:0007669"/>
    <property type="project" value="UniProtKB-ARBA"/>
</dbReference>
<dbReference type="GO" id="GO:0006508">
    <property type="term" value="P:proteolysis"/>
    <property type="evidence" value="ECO:0007669"/>
    <property type="project" value="UniProtKB-KW"/>
</dbReference>
<accession>A0AAE0THG5</accession>
<dbReference type="InterPro" id="IPR033139">
    <property type="entry name" value="Caspase_cys_AS"/>
</dbReference>
<dbReference type="SMART" id="SM00115">
    <property type="entry name" value="CASc"/>
    <property type="match status" value="1"/>
</dbReference>
<keyword evidence="4" id="KW-0963">Cytoplasm</keyword>
<dbReference type="Pfam" id="PF01661">
    <property type="entry name" value="Macro"/>
    <property type="match status" value="1"/>
</dbReference>
<dbReference type="PROSITE" id="PS01122">
    <property type="entry name" value="CASPASE_CYS"/>
    <property type="match status" value="1"/>
</dbReference>
<evidence type="ECO:0000256" key="3">
    <source>
        <dbReference type="ARBA" id="ARBA00010134"/>
    </source>
</evidence>
<evidence type="ECO:0000256" key="13">
    <source>
        <dbReference type="ARBA" id="ARBA00051626"/>
    </source>
</evidence>
<dbReference type="AlphaFoldDB" id="A0AAE0THG5"/>
<evidence type="ECO:0000259" key="17">
    <source>
        <dbReference type="PROSITE" id="PS50207"/>
    </source>
</evidence>
<dbReference type="SUPFAM" id="SSF52949">
    <property type="entry name" value="Macro domain-like"/>
    <property type="match status" value="1"/>
</dbReference>
<dbReference type="GO" id="GO:0042981">
    <property type="term" value="P:regulation of apoptotic process"/>
    <property type="evidence" value="ECO:0007669"/>
    <property type="project" value="UniProtKB-ARBA"/>
</dbReference>
<comment type="subcellular location">
    <subcellularLocation>
        <location evidence="2">Cytoplasm</location>
    </subcellularLocation>
    <subcellularLocation>
        <location evidence="1">Nucleus</location>
    </subcellularLocation>
</comment>
<dbReference type="InterPro" id="IPR029030">
    <property type="entry name" value="Caspase-like_dom_sf"/>
</dbReference>
<evidence type="ECO:0000256" key="8">
    <source>
        <dbReference type="ARBA" id="ARBA00022737"/>
    </source>
</evidence>
<evidence type="ECO:0000256" key="2">
    <source>
        <dbReference type="ARBA" id="ARBA00004496"/>
    </source>
</evidence>
<evidence type="ECO:0000256" key="15">
    <source>
        <dbReference type="ARBA" id="ARBA00068172"/>
    </source>
</evidence>
<dbReference type="PANTHER" id="PTHR48169:SF7">
    <property type="entry name" value="CASPASE 10"/>
    <property type="match status" value="1"/>
</dbReference>
<comment type="catalytic activity">
    <reaction evidence="13">
        <text>Strict requirement for Asp at position P1 and has a preferred cleavage sequence of (Leu/Asp/Val)-Glu-Thr-Asp-|-(Gly/Ser/Ala).</text>
        <dbReference type="EC" id="3.4.22.61"/>
    </reaction>
</comment>
<keyword evidence="12" id="KW-0539">Nucleus</keyword>
<comment type="similarity">
    <text evidence="3 16">Belongs to the peptidase C14A family.</text>
</comment>
<evidence type="ECO:0000256" key="1">
    <source>
        <dbReference type="ARBA" id="ARBA00004123"/>
    </source>
</evidence>
<dbReference type="EC" id="3.4.22.61" evidence="14"/>
<keyword evidence="11" id="KW-0865">Zymogen</keyword>
<keyword evidence="7" id="KW-0053">Apoptosis</keyword>
<feature type="domain" description="Macro" evidence="19">
    <location>
        <begin position="22"/>
        <end position="210"/>
    </location>
</feature>
<dbReference type="FunFam" id="3.40.50.1460:FF:000008">
    <property type="entry name" value="caspase-8 isoform X1"/>
    <property type="match status" value="1"/>
</dbReference>
<evidence type="ECO:0000313" key="20">
    <source>
        <dbReference type="EMBL" id="KAK3610464.1"/>
    </source>
</evidence>
<reference evidence="20" key="2">
    <citation type="journal article" date="2021" name="Genome Biol. Evol.">
        <title>Developing a high-quality reference genome for a parasitic bivalve with doubly uniparental inheritance (Bivalvia: Unionida).</title>
        <authorList>
            <person name="Smith C.H."/>
        </authorList>
    </citation>
    <scope>NUCLEOTIDE SEQUENCE</scope>
    <source>
        <strain evidence="20">CHS0354</strain>
        <tissue evidence="20">Mantle</tissue>
    </source>
</reference>
<dbReference type="GO" id="GO:0005634">
    <property type="term" value="C:nucleus"/>
    <property type="evidence" value="ECO:0007669"/>
    <property type="project" value="UniProtKB-SubCell"/>
</dbReference>
<evidence type="ECO:0000256" key="11">
    <source>
        <dbReference type="ARBA" id="ARBA00023145"/>
    </source>
</evidence>
<dbReference type="PRINTS" id="PR00376">
    <property type="entry name" value="IL1BCENZYME"/>
</dbReference>
<feature type="domain" description="Caspase family p10" evidence="17">
    <location>
        <begin position="398"/>
        <end position="488"/>
    </location>
</feature>
<keyword evidence="21" id="KW-1185">Reference proteome</keyword>
<dbReference type="GO" id="GO:0004197">
    <property type="term" value="F:cysteine-type endopeptidase activity"/>
    <property type="evidence" value="ECO:0007669"/>
    <property type="project" value="InterPro"/>
</dbReference>